<dbReference type="EMBL" id="ACEO02000015">
    <property type="protein sequence ID" value="EFC51075.1"/>
    <property type="molecule type" value="Genomic_DNA"/>
</dbReference>
<evidence type="ECO:0000313" key="1">
    <source>
        <dbReference type="EMBL" id="EFC51075.1"/>
    </source>
</evidence>
<sequence length="158" mass="18127">MCNIKTESNVIPEKPKFTLSKEDGVQKLQIVFPEESEELLEIHQSDEYDYSVPDLSVGVDVESLYNAVKILAENPNKLHHLAIHCYAGSEGFEGKLRCERLVLTPYSSSMTFFLEFFNDWTGTLYEMDLTGQFKEFIGYTFPVTEPLSKLKKLIDQDD</sequence>
<proteinExistence type="predicted"/>
<organism evidence="1 2">
    <name type="scientific">Neisseria subflava NJ9703</name>
    <dbReference type="NCBI Taxonomy" id="546268"/>
    <lineage>
        <taxon>Bacteria</taxon>
        <taxon>Pseudomonadati</taxon>
        <taxon>Pseudomonadota</taxon>
        <taxon>Betaproteobacteria</taxon>
        <taxon>Neisseriales</taxon>
        <taxon>Neisseriaceae</taxon>
        <taxon>Neisseria</taxon>
    </lineage>
</organism>
<accession>A0A9W5INU1</accession>
<comment type="caution">
    <text evidence="1">The sequence shown here is derived from an EMBL/GenBank/DDBJ whole genome shotgun (WGS) entry which is preliminary data.</text>
</comment>
<name>A0A9W5INU1_NEISU</name>
<protein>
    <submittedName>
        <fullName evidence="1">Uncharacterized protein</fullName>
    </submittedName>
</protein>
<dbReference type="RefSeq" id="WP_004521018.1">
    <property type="nucleotide sequence ID" value="NZ_ACEO02000015.1"/>
</dbReference>
<evidence type="ECO:0000313" key="2">
    <source>
        <dbReference type="Proteomes" id="UP000004621"/>
    </source>
</evidence>
<reference evidence="1 2" key="1">
    <citation type="submission" date="2010-01" db="EMBL/GenBank/DDBJ databases">
        <authorList>
            <person name="Weinstock G."/>
            <person name="Sodergren E."/>
            <person name="Clifton S."/>
            <person name="Fulton L."/>
            <person name="Fulton B."/>
            <person name="Courtney L."/>
            <person name="Fronick C."/>
            <person name="Harrison M."/>
            <person name="Strong C."/>
            <person name="Farmer C."/>
            <person name="Delahaunty K."/>
            <person name="Markovic C."/>
            <person name="Hall O."/>
            <person name="Minx P."/>
            <person name="Tomlinson C."/>
            <person name="Mitreva M."/>
            <person name="Nelson J."/>
            <person name="Hou S."/>
            <person name="Wollam A."/>
            <person name="Pepin K.H."/>
            <person name="Johnson M."/>
            <person name="Bhonagiri V."/>
            <person name="Nash W.E."/>
            <person name="Warren W."/>
            <person name="Chinwalla A."/>
            <person name="Mardis E.R."/>
            <person name="Wilson R.K."/>
        </authorList>
    </citation>
    <scope>NUCLEOTIDE SEQUENCE [LARGE SCALE GENOMIC DNA]</scope>
    <source>
        <strain evidence="1 2">NJ9703</strain>
    </source>
</reference>
<gene>
    <name evidence="1" type="ORF">NEISUBOT_05505</name>
</gene>
<dbReference type="Proteomes" id="UP000004621">
    <property type="component" value="Unassembled WGS sequence"/>
</dbReference>
<dbReference type="AlphaFoldDB" id="A0A9W5INU1"/>